<keyword evidence="6" id="KW-0966">Cell projection</keyword>
<dbReference type="EMBL" id="JAGSHT010000012">
    <property type="protein sequence ID" value="MBZ2196869.1"/>
    <property type="molecule type" value="Genomic_DNA"/>
</dbReference>
<reference evidence="6 7" key="1">
    <citation type="submission" date="2021-04" db="EMBL/GenBank/DDBJ databases">
        <title>Ruania sp. nov., isolated from sandy soil of mangrove forest.</title>
        <authorList>
            <person name="Ge X."/>
            <person name="Huang R."/>
            <person name="Liu W."/>
        </authorList>
    </citation>
    <scope>NUCLEOTIDE SEQUENCE [LARGE SCALE GENOMIC DNA]</scope>
    <source>
        <strain evidence="6 7">N2-46</strain>
    </source>
</reference>
<protein>
    <recommendedName>
        <fullName evidence="5">Flagellar protein</fullName>
    </recommendedName>
</protein>
<proteinExistence type="inferred from homology"/>
<gene>
    <name evidence="6" type="primary">fliO</name>
    <name evidence="6" type="ORF">KCQ71_11935</name>
</gene>
<comment type="caution">
    <text evidence="6">The sequence shown here is derived from an EMBL/GenBank/DDBJ whole genome shotgun (WGS) entry which is preliminary data.</text>
</comment>
<dbReference type="InterPro" id="IPR022781">
    <property type="entry name" value="Flagellar_biosynth_FliO"/>
</dbReference>
<keyword evidence="6" id="KW-0282">Flagellum</keyword>
<keyword evidence="2 5" id="KW-0812">Transmembrane</keyword>
<feature type="transmembrane region" description="Helical" evidence="5">
    <location>
        <begin position="6"/>
        <end position="24"/>
    </location>
</feature>
<keyword evidence="6" id="KW-0969">Cilium</keyword>
<dbReference type="RefSeq" id="WP_223406142.1">
    <property type="nucleotide sequence ID" value="NZ_JAGSHT010000012.1"/>
</dbReference>
<keyword evidence="4 5" id="KW-0472">Membrane</keyword>
<keyword evidence="3 5" id="KW-1133">Transmembrane helix</keyword>
<comment type="subcellular location">
    <subcellularLocation>
        <location evidence="5">Cell membrane</location>
    </subcellularLocation>
    <subcellularLocation>
        <location evidence="5">Bacterial flagellum basal body</location>
    </subcellularLocation>
</comment>
<keyword evidence="7" id="KW-1185">Reference proteome</keyword>
<name>A0ABS7SB28_9MICO</name>
<evidence type="ECO:0000256" key="2">
    <source>
        <dbReference type="ARBA" id="ARBA00022692"/>
    </source>
</evidence>
<dbReference type="Proteomes" id="UP000826651">
    <property type="component" value="Unassembled WGS sequence"/>
</dbReference>
<evidence type="ECO:0000256" key="3">
    <source>
        <dbReference type="ARBA" id="ARBA00022989"/>
    </source>
</evidence>
<keyword evidence="5" id="KW-0975">Bacterial flagellum</keyword>
<evidence type="ECO:0000313" key="7">
    <source>
        <dbReference type="Proteomes" id="UP000826651"/>
    </source>
</evidence>
<evidence type="ECO:0000256" key="5">
    <source>
        <dbReference type="RuleBase" id="RU362064"/>
    </source>
</evidence>
<evidence type="ECO:0000313" key="6">
    <source>
        <dbReference type="EMBL" id="MBZ2196869.1"/>
    </source>
</evidence>
<evidence type="ECO:0000256" key="4">
    <source>
        <dbReference type="ARBA" id="ARBA00023136"/>
    </source>
</evidence>
<dbReference type="NCBIfam" id="TIGR03500">
    <property type="entry name" value="FliO_TIGR"/>
    <property type="match status" value="1"/>
</dbReference>
<organism evidence="6 7">
    <name type="scientific">Occultella gossypii</name>
    <dbReference type="NCBI Taxonomy" id="2800820"/>
    <lineage>
        <taxon>Bacteria</taxon>
        <taxon>Bacillati</taxon>
        <taxon>Actinomycetota</taxon>
        <taxon>Actinomycetes</taxon>
        <taxon>Micrococcales</taxon>
        <taxon>Ruaniaceae</taxon>
        <taxon>Occultella</taxon>
    </lineage>
</organism>
<evidence type="ECO:0000256" key="1">
    <source>
        <dbReference type="ARBA" id="ARBA00022475"/>
    </source>
</evidence>
<accession>A0ABS7SB28</accession>
<dbReference type="Pfam" id="PF04347">
    <property type="entry name" value="FliO"/>
    <property type="match status" value="1"/>
</dbReference>
<sequence length="141" mass="14832">MDSLLLALRVALSLACVLGLMWFAQRRLGRARTRRHGELEVVARQNLGGKAQVVLLEAAGSRFLLGVTEHQVSVLHTTDAPAQPVFEASLARAADDATTDEPTLLPVNALEPAKGWAGGSLLDAGTWKAAAAAVTGRNRAA</sequence>
<comment type="similarity">
    <text evidence="5">Belongs to the FliO/MopB family.</text>
</comment>
<keyword evidence="1 5" id="KW-1003">Cell membrane</keyword>